<keyword evidence="3" id="KW-0408">Iron</keyword>
<dbReference type="RefSeq" id="WP_311669234.1">
    <property type="nucleotide sequence ID" value="NZ_JAVREO010000015.1"/>
</dbReference>
<evidence type="ECO:0000313" key="6">
    <source>
        <dbReference type="EMBL" id="MDT0269144.1"/>
    </source>
</evidence>
<dbReference type="InterPro" id="IPR042098">
    <property type="entry name" value="TauD-like_sf"/>
</dbReference>
<dbReference type="PANTHER" id="PTHR10696">
    <property type="entry name" value="GAMMA-BUTYROBETAINE HYDROXYLASE-RELATED"/>
    <property type="match status" value="1"/>
</dbReference>
<dbReference type="EMBL" id="JAVREO010000015">
    <property type="protein sequence ID" value="MDT0269144.1"/>
    <property type="molecule type" value="Genomic_DNA"/>
</dbReference>
<evidence type="ECO:0000256" key="4">
    <source>
        <dbReference type="ARBA" id="ARBA00023194"/>
    </source>
</evidence>
<keyword evidence="2" id="KW-0560">Oxidoreductase</keyword>
<dbReference type="InterPro" id="IPR050411">
    <property type="entry name" value="AlphaKG_dependent_hydroxylases"/>
</dbReference>
<keyword evidence="6" id="KW-0223">Dioxygenase</keyword>
<evidence type="ECO:0000259" key="5">
    <source>
        <dbReference type="Pfam" id="PF02668"/>
    </source>
</evidence>
<evidence type="ECO:0000313" key="7">
    <source>
        <dbReference type="Proteomes" id="UP001183410"/>
    </source>
</evidence>
<evidence type="ECO:0000256" key="1">
    <source>
        <dbReference type="ARBA" id="ARBA00001954"/>
    </source>
</evidence>
<dbReference type="PANTHER" id="PTHR10696:SF56">
    <property type="entry name" value="TAUD_TFDA-LIKE DOMAIN-CONTAINING PROTEIN"/>
    <property type="match status" value="1"/>
</dbReference>
<proteinExistence type="predicted"/>
<accession>A0ABU2JW00</accession>
<keyword evidence="4" id="KW-0045">Antibiotic biosynthesis</keyword>
<feature type="domain" description="TauD/TfdA-like" evidence="5">
    <location>
        <begin position="23"/>
        <end position="312"/>
    </location>
</feature>
<evidence type="ECO:0000256" key="2">
    <source>
        <dbReference type="ARBA" id="ARBA00023002"/>
    </source>
</evidence>
<sequence length="329" mass="37043">MFGTGVRLDHEVFSPTIHRTDPGLDAATWAAAHRSAIDALRTEHGAVLLRGFEVCDPASFQRLSAALVDELYGEYGDLPHEKDSDQVYKSTPYPEDQSILFHHESSHLPQWPTRQFFCCLQPSPRGGTTPIVDGREVYRQLPEELVARFTEHGIRYTRNFIRGLDVGWPEMFGTDDRDEVERRCAAQGVACEWLPDGTLRTRQWAPAVLQHPTTGEWVFFNQLFLHHTACLEPSMRETMRALFGDDESTYPRSAAFGDGSPIDDGTVAELLALYERLALRFPWQRGDVLAIDNMLVSHGRDPFEGDRKITVTMGDMMVRDALPGGAPRA</sequence>
<keyword evidence="7" id="KW-1185">Reference proteome</keyword>
<dbReference type="SUPFAM" id="SSF51197">
    <property type="entry name" value="Clavaminate synthase-like"/>
    <property type="match status" value="1"/>
</dbReference>
<dbReference type="Gene3D" id="3.60.130.10">
    <property type="entry name" value="Clavaminate synthase-like"/>
    <property type="match status" value="1"/>
</dbReference>
<evidence type="ECO:0000256" key="3">
    <source>
        <dbReference type="ARBA" id="ARBA00023004"/>
    </source>
</evidence>
<dbReference type="GO" id="GO:0051213">
    <property type="term" value="F:dioxygenase activity"/>
    <property type="evidence" value="ECO:0007669"/>
    <property type="project" value="UniProtKB-KW"/>
</dbReference>
<gene>
    <name evidence="6" type="ORF">RM844_22920</name>
</gene>
<keyword evidence="6" id="KW-0808">Transferase</keyword>
<name>A0ABU2JW00_9ACTN</name>
<reference evidence="7" key="1">
    <citation type="submission" date="2023-07" db="EMBL/GenBank/DDBJ databases">
        <title>30 novel species of actinomycetes from the DSMZ collection.</title>
        <authorList>
            <person name="Nouioui I."/>
        </authorList>
    </citation>
    <scope>NUCLEOTIDE SEQUENCE [LARGE SCALE GENOMIC DNA]</scope>
    <source>
        <strain evidence="7">DSM 44915</strain>
    </source>
</reference>
<dbReference type="InterPro" id="IPR003819">
    <property type="entry name" value="TauD/TfdA-like"/>
</dbReference>
<comment type="cofactor">
    <cofactor evidence="1">
        <name>Fe(2+)</name>
        <dbReference type="ChEBI" id="CHEBI:29033"/>
    </cofactor>
</comment>
<organism evidence="6 7">
    <name type="scientific">Streptomyces chisholmiae</name>
    <dbReference type="NCBI Taxonomy" id="3075540"/>
    <lineage>
        <taxon>Bacteria</taxon>
        <taxon>Bacillati</taxon>
        <taxon>Actinomycetota</taxon>
        <taxon>Actinomycetes</taxon>
        <taxon>Kitasatosporales</taxon>
        <taxon>Streptomycetaceae</taxon>
        <taxon>Streptomyces</taxon>
    </lineage>
</organism>
<comment type="caution">
    <text evidence="6">The sequence shown here is derived from an EMBL/GenBank/DDBJ whole genome shotgun (WGS) entry which is preliminary data.</text>
</comment>
<dbReference type="GO" id="GO:0016301">
    <property type="term" value="F:kinase activity"/>
    <property type="evidence" value="ECO:0007669"/>
    <property type="project" value="UniProtKB-KW"/>
</dbReference>
<keyword evidence="6" id="KW-0418">Kinase</keyword>
<dbReference type="Pfam" id="PF02668">
    <property type="entry name" value="TauD"/>
    <property type="match status" value="1"/>
</dbReference>
<protein>
    <submittedName>
        <fullName evidence="6">TauD/TfdA family dioxygenase</fullName>
    </submittedName>
</protein>
<dbReference type="Proteomes" id="UP001183410">
    <property type="component" value="Unassembled WGS sequence"/>
</dbReference>